<dbReference type="EMBL" id="SNZP01000009">
    <property type="protein sequence ID" value="TDR77843.1"/>
    <property type="molecule type" value="Genomic_DNA"/>
</dbReference>
<protein>
    <submittedName>
        <fullName evidence="1">Uncharacterized protein</fullName>
    </submittedName>
</protein>
<accession>A0A4R7B4R8</accession>
<name>A0A4R7B4R8_9NEIS</name>
<evidence type="ECO:0000313" key="2">
    <source>
        <dbReference type="Proteomes" id="UP000295611"/>
    </source>
</evidence>
<comment type="caution">
    <text evidence="1">The sequence shown here is derived from an EMBL/GenBank/DDBJ whole genome shotgun (WGS) entry which is preliminary data.</text>
</comment>
<gene>
    <name evidence="1" type="ORF">DFP86_10983</name>
</gene>
<organism evidence="1 2">
    <name type="scientific">Paludibacterium purpuratum</name>
    <dbReference type="NCBI Taxonomy" id="1144873"/>
    <lineage>
        <taxon>Bacteria</taxon>
        <taxon>Pseudomonadati</taxon>
        <taxon>Pseudomonadota</taxon>
        <taxon>Betaproteobacteria</taxon>
        <taxon>Neisseriales</taxon>
        <taxon>Chromobacteriaceae</taxon>
        <taxon>Paludibacterium</taxon>
    </lineage>
</organism>
<dbReference type="AlphaFoldDB" id="A0A4R7B4R8"/>
<keyword evidence="2" id="KW-1185">Reference proteome</keyword>
<reference evidence="1 2" key="1">
    <citation type="submission" date="2019-03" db="EMBL/GenBank/DDBJ databases">
        <title>Genomic Encyclopedia of Type Strains, Phase III (KMG-III): the genomes of soil and plant-associated and newly described type strains.</title>
        <authorList>
            <person name="Whitman W."/>
        </authorList>
    </citation>
    <scope>NUCLEOTIDE SEQUENCE [LARGE SCALE GENOMIC DNA]</scope>
    <source>
        <strain evidence="1 2">CECT 8976</strain>
    </source>
</reference>
<sequence>MDRMQVYLGDLQKNTINKKFQVSNTAPLLPLRIHHFSNLHKNGAFRAGNMSLKYYWVD</sequence>
<dbReference type="Proteomes" id="UP000295611">
    <property type="component" value="Unassembled WGS sequence"/>
</dbReference>
<proteinExistence type="predicted"/>
<evidence type="ECO:0000313" key="1">
    <source>
        <dbReference type="EMBL" id="TDR77843.1"/>
    </source>
</evidence>